<proteinExistence type="predicted"/>
<dbReference type="EMBL" id="DRGM01000037">
    <property type="protein sequence ID" value="HEA15493.1"/>
    <property type="molecule type" value="Genomic_DNA"/>
</dbReference>
<reference evidence="1" key="1">
    <citation type="journal article" date="2020" name="mSystems">
        <title>Genome- and Community-Level Interaction Insights into Carbon Utilization and Element Cycling Functions of Hydrothermarchaeota in Hydrothermal Sediment.</title>
        <authorList>
            <person name="Zhou Z."/>
            <person name="Liu Y."/>
            <person name="Xu W."/>
            <person name="Pan J."/>
            <person name="Luo Z.H."/>
            <person name="Li M."/>
        </authorList>
    </citation>
    <scope>NUCLEOTIDE SEQUENCE [LARGE SCALE GENOMIC DNA]</scope>
    <source>
        <strain evidence="1">HyVt-346</strain>
    </source>
</reference>
<gene>
    <name evidence="1" type="ORF">ENH88_03385</name>
</gene>
<dbReference type="AlphaFoldDB" id="A0A7V1CW91"/>
<evidence type="ECO:0000313" key="1">
    <source>
        <dbReference type="EMBL" id="HEA15493.1"/>
    </source>
</evidence>
<sequence>MKMAQMLVLDDSFEALLVSLKKAINDEDFESALSIDSEFKLKFAQELSDNYASSEVSRFSELLHKHQTLISNVETSRLTLQKEIAKFNKNKINLKKYQNASK</sequence>
<dbReference type="Proteomes" id="UP000886188">
    <property type="component" value="Unassembled WGS sequence"/>
</dbReference>
<accession>A0A7V1CW91</accession>
<organism evidence="1">
    <name type="scientific">Pseudoalteromonas prydzensis</name>
    <dbReference type="NCBI Taxonomy" id="182141"/>
    <lineage>
        <taxon>Bacteria</taxon>
        <taxon>Pseudomonadati</taxon>
        <taxon>Pseudomonadota</taxon>
        <taxon>Gammaproteobacteria</taxon>
        <taxon>Alteromonadales</taxon>
        <taxon>Pseudoalteromonadaceae</taxon>
        <taxon>Pseudoalteromonas</taxon>
    </lineage>
</organism>
<name>A0A7V1CW91_9GAMM</name>
<comment type="caution">
    <text evidence="1">The sequence shown here is derived from an EMBL/GenBank/DDBJ whole genome shotgun (WGS) entry which is preliminary data.</text>
</comment>
<protein>
    <submittedName>
        <fullName evidence="1">Uncharacterized protein</fullName>
    </submittedName>
</protein>